<sequence length="77" mass="7977">MTGLKLLSVGMIVAAALASPVTARERHSASRSIADNAYAAAPGAAAVDKRGCDRAPRIGAYATQPWHKPPCEPSQGY</sequence>
<dbReference type="RefSeq" id="WP_079566820.1">
    <property type="nucleotide sequence ID" value="NZ_LT670818.1"/>
</dbReference>
<dbReference type="AlphaFoldDB" id="A0A1M5L5Q5"/>
<proteinExistence type="predicted"/>
<protein>
    <submittedName>
        <fullName evidence="2">Uncharacterized protein</fullName>
    </submittedName>
</protein>
<dbReference type="OrthoDB" id="8244286at2"/>
<reference evidence="2 3" key="1">
    <citation type="submission" date="2016-11" db="EMBL/GenBank/DDBJ databases">
        <authorList>
            <person name="Jaros S."/>
            <person name="Januszkiewicz K."/>
            <person name="Wedrychowicz H."/>
        </authorList>
    </citation>
    <scope>NUCLEOTIDE SEQUENCE [LARGE SCALE GENOMIC DNA]</scope>
    <source>
        <strain evidence="2 3">GAS242</strain>
    </source>
</reference>
<evidence type="ECO:0000313" key="3">
    <source>
        <dbReference type="Proteomes" id="UP000190675"/>
    </source>
</evidence>
<keyword evidence="1" id="KW-0732">Signal</keyword>
<evidence type="ECO:0000256" key="1">
    <source>
        <dbReference type="SAM" id="SignalP"/>
    </source>
</evidence>
<name>A0A1M5L5Q5_9BRAD</name>
<feature type="chain" id="PRO_5013155338" evidence="1">
    <location>
        <begin position="24"/>
        <end position="77"/>
    </location>
</feature>
<evidence type="ECO:0000313" key="2">
    <source>
        <dbReference type="EMBL" id="SHG59743.1"/>
    </source>
</evidence>
<dbReference type="EMBL" id="LT670818">
    <property type="protein sequence ID" value="SHG59743.1"/>
    <property type="molecule type" value="Genomic_DNA"/>
</dbReference>
<feature type="signal peptide" evidence="1">
    <location>
        <begin position="1"/>
        <end position="23"/>
    </location>
</feature>
<dbReference type="Proteomes" id="UP000190675">
    <property type="component" value="Chromosome I"/>
</dbReference>
<accession>A0A1M5L5Q5</accession>
<organism evidence="2 3">
    <name type="scientific">Bradyrhizobium erythrophlei</name>
    <dbReference type="NCBI Taxonomy" id="1437360"/>
    <lineage>
        <taxon>Bacteria</taxon>
        <taxon>Pseudomonadati</taxon>
        <taxon>Pseudomonadota</taxon>
        <taxon>Alphaproteobacteria</taxon>
        <taxon>Hyphomicrobiales</taxon>
        <taxon>Nitrobacteraceae</taxon>
        <taxon>Bradyrhizobium</taxon>
    </lineage>
</organism>
<gene>
    <name evidence="2" type="ORF">SAMN05444169_3248</name>
</gene>